<dbReference type="GO" id="GO:0043916">
    <property type="term" value="F:DNA-7-methylguanine glycosylase activity"/>
    <property type="evidence" value="ECO:0007669"/>
    <property type="project" value="TreeGrafter"/>
</dbReference>
<evidence type="ECO:0000313" key="6">
    <source>
        <dbReference type="EMBL" id="QIV87652.1"/>
    </source>
</evidence>
<keyword evidence="4" id="KW-0234">DNA repair</keyword>
<dbReference type="GO" id="GO:0006307">
    <property type="term" value="P:DNA alkylation repair"/>
    <property type="evidence" value="ECO:0007669"/>
    <property type="project" value="TreeGrafter"/>
</dbReference>
<dbReference type="GO" id="GO:0008725">
    <property type="term" value="F:DNA-3-methyladenine glycosylase activity"/>
    <property type="evidence" value="ECO:0007669"/>
    <property type="project" value="TreeGrafter"/>
</dbReference>
<dbReference type="CDD" id="cd00056">
    <property type="entry name" value="ENDO3c"/>
    <property type="match status" value="1"/>
</dbReference>
<dbReference type="Gene3D" id="1.10.340.30">
    <property type="entry name" value="Hypothetical protein, domain 2"/>
    <property type="match status" value="1"/>
</dbReference>
<dbReference type="EC" id="3.2.2.21" evidence="2"/>
<keyword evidence="3" id="KW-0227">DNA damage</keyword>
<dbReference type="GO" id="GO:0006285">
    <property type="term" value="P:base-excision repair, AP site formation"/>
    <property type="evidence" value="ECO:0007669"/>
    <property type="project" value="TreeGrafter"/>
</dbReference>
<organism evidence="6 7">
    <name type="scientific">Glutamicibacter mishrai</name>
    <dbReference type="NCBI Taxonomy" id="1775880"/>
    <lineage>
        <taxon>Bacteria</taxon>
        <taxon>Bacillati</taxon>
        <taxon>Actinomycetota</taxon>
        <taxon>Actinomycetes</taxon>
        <taxon>Micrococcales</taxon>
        <taxon>Micrococcaceae</taxon>
        <taxon>Glutamicibacter</taxon>
    </lineage>
</organism>
<dbReference type="PANTHER" id="PTHR43003:SF13">
    <property type="entry name" value="DNA-3-METHYLADENINE GLYCOSYLASE 2"/>
    <property type="match status" value="1"/>
</dbReference>
<dbReference type="InterPro" id="IPR011257">
    <property type="entry name" value="DNA_glycosylase"/>
</dbReference>
<dbReference type="SUPFAM" id="SSF48150">
    <property type="entry name" value="DNA-glycosylase"/>
    <property type="match status" value="1"/>
</dbReference>
<name>A0A6H0SIZ1_9MICC</name>
<evidence type="ECO:0000256" key="1">
    <source>
        <dbReference type="ARBA" id="ARBA00000086"/>
    </source>
</evidence>
<dbReference type="InterPro" id="IPR003265">
    <property type="entry name" value="HhH-GPD_domain"/>
</dbReference>
<dbReference type="GO" id="GO:0005737">
    <property type="term" value="C:cytoplasm"/>
    <property type="evidence" value="ECO:0007669"/>
    <property type="project" value="TreeGrafter"/>
</dbReference>
<dbReference type="InterPro" id="IPR051912">
    <property type="entry name" value="Alkylbase_DNA_Glycosylase/TA"/>
</dbReference>
<keyword evidence="7" id="KW-1185">Reference proteome</keyword>
<comment type="catalytic activity">
    <reaction evidence="1">
        <text>Hydrolysis of alkylated DNA, releasing 3-methyladenine, 3-methylguanine, 7-methylguanine and 7-methyladenine.</text>
        <dbReference type="EC" id="3.2.2.21"/>
    </reaction>
</comment>
<dbReference type="EMBL" id="CP032549">
    <property type="protein sequence ID" value="QIV87652.1"/>
    <property type="molecule type" value="Genomic_DNA"/>
</dbReference>
<protein>
    <recommendedName>
        <fullName evidence="2">DNA-3-methyladenine glycosylase II</fullName>
        <ecNumber evidence="2">3.2.2.21</ecNumber>
    </recommendedName>
</protein>
<evidence type="ECO:0000256" key="4">
    <source>
        <dbReference type="ARBA" id="ARBA00023204"/>
    </source>
</evidence>
<dbReference type="PANTHER" id="PTHR43003">
    <property type="entry name" value="DNA-3-METHYLADENINE GLYCOSYLASE"/>
    <property type="match status" value="1"/>
</dbReference>
<proteinExistence type="predicted"/>
<evidence type="ECO:0000313" key="7">
    <source>
        <dbReference type="Proteomes" id="UP000502331"/>
    </source>
</evidence>
<gene>
    <name evidence="6" type="ORF">D3791_11375</name>
</gene>
<dbReference type="AlphaFoldDB" id="A0A6H0SIZ1"/>
<dbReference type="GO" id="GO:0032131">
    <property type="term" value="F:alkylated DNA binding"/>
    <property type="evidence" value="ECO:0007669"/>
    <property type="project" value="TreeGrafter"/>
</dbReference>
<dbReference type="RefSeq" id="WP_172512257.1">
    <property type="nucleotide sequence ID" value="NZ_CP032549.1"/>
</dbReference>
<evidence type="ECO:0000259" key="5">
    <source>
        <dbReference type="SMART" id="SM00478"/>
    </source>
</evidence>
<feature type="domain" description="HhH-GPD" evidence="5">
    <location>
        <begin position="128"/>
        <end position="278"/>
    </location>
</feature>
<dbReference type="GO" id="GO:0032993">
    <property type="term" value="C:protein-DNA complex"/>
    <property type="evidence" value="ECO:0007669"/>
    <property type="project" value="TreeGrafter"/>
</dbReference>
<dbReference type="Proteomes" id="UP000502331">
    <property type="component" value="Chromosome"/>
</dbReference>
<evidence type="ECO:0000256" key="2">
    <source>
        <dbReference type="ARBA" id="ARBA00012000"/>
    </source>
</evidence>
<reference evidence="6 7" key="1">
    <citation type="submission" date="2018-09" db="EMBL/GenBank/DDBJ databases">
        <title>Glutamicibacter mishrai S5-52T (LMG 29155T = KCTC 39846T).</title>
        <authorList>
            <person name="Das S.K."/>
        </authorList>
    </citation>
    <scope>NUCLEOTIDE SEQUENCE [LARGE SCALE GENOMIC DNA]</scope>
    <source>
        <strain evidence="6 7">S5-52</strain>
    </source>
</reference>
<evidence type="ECO:0000256" key="3">
    <source>
        <dbReference type="ARBA" id="ARBA00022763"/>
    </source>
</evidence>
<dbReference type="SMART" id="SM00478">
    <property type="entry name" value="ENDO3c"/>
    <property type="match status" value="1"/>
</dbReference>
<accession>A0A6H0SIZ1</accession>
<sequence length="283" mass="30681">MRLRLEAAGTLDIAHALSVLSLHSLPAQENINSGRAEVHRVLRIEDHLIDTRLTLDASGISVDHDAPMELLPQLQTVIIHWFGLEQDASGAYQALSEMQGFKILAVAFPHLRLISYPDLFEALATTVIGQQVSLAAARTLAGRYVDHLGDAHPSGLRAFPTAEATASLSPAEIQAIIRCPLSRAATLHTVASWYLDDGQELGQRPDEFLGQLLSLRGVGPWTRDYMALRGLRDPKIFLDSDLVVRRALKDLGIAPGAGASLPVGTGYLATLLLWAHDSVNRGK</sequence>